<protein>
    <submittedName>
        <fullName evidence="3">Mitochondrial distribution/morphology family 35/apoptosis</fullName>
    </submittedName>
</protein>
<proteinExistence type="inferred from homology"/>
<dbReference type="GO" id="GO:0005634">
    <property type="term" value="C:nucleus"/>
    <property type="evidence" value="ECO:0007669"/>
    <property type="project" value="TreeGrafter"/>
</dbReference>
<dbReference type="OrthoDB" id="19091at2759"/>
<evidence type="ECO:0000313" key="3">
    <source>
        <dbReference type="EMBL" id="RKP27010.1"/>
    </source>
</evidence>
<feature type="non-terminal residue" evidence="3">
    <location>
        <position position="70"/>
    </location>
</feature>
<dbReference type="InterPro" id="IPR007918">
    <property type="entry name" value="MDM35_apoptosis"/>
</dbReference>
<name>A0A4P9Z5V1_9FUNG</name>
<dbReference type="PANTHER" id="PTHR46403">
    <property type="entry name" value="TP53-REGULATED INHIBITOR OF APOPTOSIS 1"/>
    <property type="match status" value="1"/>
</dbReference>
<evidence type="ECO:0000256" key="1">
    <source>
        <dbReference type="ARBA" id="ARBA00006196"/>
    </source>
</evidence>
<keyword evidence="4" id="KW-1185">Reference proteome</keyword>
<dbReference type="PANTHER" id="PTHR46403:SF1">
    <property type="entry name" value="TP53-REGULATED INHIBITOR OF APOPTOSIS 1"/>
    <property type="match status" value="1"/>
</dbReference>
<organism evidence="3 4">
    <name type="scientific">Syncephalis pseudoplumigaleata</name>
    <dbReference type="NCBI Taxonomy" id="1712513"/>
    <lineage>
        <taxon>Eukaryota</taxon>
        <taxon>Fungi</taxon>
        <taxon>Fungi incertae sedis</taxon>
        <taxon>Zoopagomycota</taxon>
        <taxon>Zoopagomycotina</taxon>
        <taxon>Zoopagomycetes</taxon>
        <taxon>Zoopagales</taxon>
        <taxon>Piptocephalidaceae</taxon>
        <taxon>Syncephalis</taxon>
    </lineage>
</organism>
<dbReference type="GO" id="GO:0005829">
    <property type="term" value="C:cytosol"/>
    <property type="evidence" value="ECO:0007669"/>
    <property type="project" value="TreeGrafter"/>
</dbReference>
<dbReference type="GO" id="GO:1990050">
    <property type="term" value="F:phosphatidic acid transfer activity"/>
    <property type="evidence" value="ECO:0007669"/>
    <property type="project" value="TreeGrafter"/>
</dbReference>
<dbReference type="AlphaFoldDB" id="A0A4P9Z5V1"/>
<sequence>MDSISPQCTPYKRAYEQCFTQWYQEKFLKGDVTPECQELFAEYKACVEEALRERKIDKMLDEARKEHPFD</sequence>
<accession>A0A4P9Z5V1</accession>
<gene>
    <name evidence="3" type="ORF">SYNPS1DRAFT_3032</name>
</gene>
<dbReference type="GO" id="GO:0005758">
    <property type="term" value="C:mitochondrial intermembrane space"/>
    <property type="evidence" value="ECO:0007669"/>
    <property type="project" value="TreeGrafter"/>
</dbReference>
<dbReference type="PROSITE" id="PS51808">
    <property type="entry name" value="CHCH"/>
    <property type="match status" value="1"/>
</dbReference>
<evidence type="ECO:0000256" key="2">
    <source>
        <dbReference type="ARBA" id="ARBA00023157"/>
    </source>
</evidence>
<dbReference type="Pfam" id="PF05254">
    <property type="entry name" value="UPF0203"/>
    <property type="match status" value="1"/>
</dbReference>
<evidence type="ECO:0000313" key="4">
    <source>
        <dbReference type="Proteomes" id="UP000278143"/>
    </source>
</evidence>
<dbReference type="EMBL" id="KZ989289">
    <property type="protein sequence ID" value="RKP27010.1"/>
    <property type="molecule type" value="Genomic_DNA"/>
</dbReference>
<reference evidence="4" key="1">
    <citation type="journal article" date="2018" name="Nat. Microbiol.">
        <title>Leveraging single-cell genomics to expand the fungal tree of life.</title>
        <authorList>
            <person name="Ahrendt S.R."/>
            <person name="Quandt C.A."/>
            <person name="Ciobanu D."/>
            <person name="Clum A."/>
            <person name="Salamov A."/>
            <person name="Andreopoulos B."/>
            <person name="Cheng J.F."/>
            <person name="Woyke T."/>
            <person name="Pelin A."/>
            <person name="Henrissat B."/>
            <person name="Reynolds N.K."/>
            <person name="Benny G.L."/>
            <person name="Smith M.E."/>
            <person name="James T.Y."/>
            <person name="Grigoriev I.V."/>
        </authorList>
    </citation>
    <scope>NUCLEOTIDE SEQUENCE [LARGE SCALE GENOMIC DNA]</scope>
    <source>
        <strain evidence="4">Benny S71-1</strain>
    </source>
</reference>
<dbReference type="Proteomes" id="UP000278143">
    <property type="component" value="Unassembled WGS sequence"/>
</dbReference>
<dbReference type="GO" id="GO:0045332">
    <property type="term" value="P:phospholipid translocation"/>
    <property type="evidence" value="ECO:0007669"/>
    <property type="project" value="TreeGrafter"/>
</dbReference>
<keyword evidence="2" id="KW-1015">Disulfide bond</keyword>
<comment type="similarity">
    <text evidence="1">Belongs to the TRIAP1/MDM35 family.</text>
</comment>